<dbReference type="AlphaFoldDB" id="A0A7J0DAC4"/>
<dbReference type="Proteomes" id="UP000585474">
    <property type="component" value="Unassembled WGS sequence"/>
</dbReference>
<protein>
    <submittedName>
        <fullName evidence="2">Uncharacterized protein</fullName>
    </submittedName>
</protein>
<proteinExistence type="predicted"/>
<evidence type="ECO:0000256" key="1">
    <source>
        <dbReference type="SAM" id="MobiDB-lite"/>
    </source>
</evidence>
<evidence type="ECO:0000313" key="3">
    <source>
        <dbReference type="Proteomes" id="UP000585474"/>
    </source>
</evidence>
<sequence>MNTLKYHGKRREGRYQVRGKRESGGVAGAVVTGRESDGVAGAVVAGVEERWGRGRAAVESSEISLPLSRRC</sequence>
<name>A0A7J0DAC4_9ERIC</name>
<keyword evidence="3" id="KW-1185">Reference proteome</keyword>
<reference evidence="3" key="1">
    <citation type="submission" date="2019-07" db="EMBL/GenBank/DDBJ databases">
        <title>De Novo Assembly of kiwifruit Actinidia rufa.</title>
        <authorList>
            <person name="Sugita-Konishi S."/>
            <person name="Sato K."/>
            <person name="Mori E."/>
            <person name="Abe Y."/>
            <person name="Kisaki G."/>
            <person name="Hamano K."/>
            <person name="Suezawa K."/>
            <person name="Otani M."/>
            <person name="Fukuda T."/>
            <person name="Manabe T."/>
            <person name="Gomi K."/>
            <person name="Tabuchi M."/>
            <person name="Akimitsu K."/>
            <person name="Kataoka I."/>
        </authorList>
    </citation>
    <scope>NUCLEOTIDE SEQUENCE [LARGE SCALE GENOMIC DNA]</scope>
    <source>
        <strain evidence="3">cv. Fuchu</strain>
    </source>
</reference>
<dbReference type="EMBL" id="BJWL01000104">
    <property type="protein sequence ID" value="GFS29955.1"/>
    <property type="molecule type" value="Genomic_DNA"/>
</dbReference>
<feature type="compositionally biased region" description="Basic residues" evidence="1">
    <location>
        <begin position="1"/>
        <end position="12"/>
    </location>
</feature>
<feature type="region of interest" description="Disordered" evidence="1">
    <location>
        <begin position="1"/>
        <end position="21"/>
    </location>
</feature>
<accession>A0A7J0DAC4</accession>
<organism evidence="2 3">
    <name type="scientific">Actinidia rufa</name>
    <dbReference type="NCBI Taxonomy" id="165716"/>
    <lineage>
        <taxon>Eukaryota</taxon>
        <taxon>Viridiplantae</taxon>
        <taxon>Streptophyta</taxon>
        <taxon>Embryophyta</taxon>
        <taxon>Tracheophyta</taxon>
        <taxon>Spermatophyta</taxon>
        <taxon>Magnoliopsida</taxon>
        <taxon>eudicotyledons</taxon>
        <taxon>Gunneridae</taxon>
        <taxon>Pentapetalae</taxon>
        <taxon>asterids</taxon>
        <taxon>Ericales</taxon>
        <taxon>Actinidiaceae</taxon>
        <taxon>Actinidia</taxon>
    </lineage>
</organism>
<gene>
    <name evidence="2" type="ORF">Acr_00g0009320</name>
</gene>
<comment type="caution">
    <text evidence="2">The sequence shown here is derived from an EMBL/GenBank/DDBJ whole genome shotgun (WGS) entry which is preliminary data.</text>
</comment>
<evidence type="ECO:0000313" key="2">
    <source>
        <dbReference type="EMBL" id="GFS29955.1"/>
    </source>
</evidence>